<comment type="subunit">
    <text evidence="6">Forms a complex with KhpA.</text>
</comment>
<keyword evidence="4 6" id="KW-0143">Chaperone</keyword>
<dbReference type="GO" id="GO:0009252">
    <property type="term" value="P:peptidoglycan biosynthetic process"/>
    <property type="evidence" value="ECO:0007669"/>
    <property type="project" value="UniProtKB-UniRule"/>
</dbReference>
<evidence type="ECO:0000259" key="7">
    <source>
        <dbReference type="PROSITE" id="PS51061"/>
    </source>
</evidence>
<dbReference type="Gene3D" id="3.30.30.80">
    <property type="entry name" value="probable RNA-binding protein from clostridium symbiosum atcc 14940"/>
    <property type="match status" value="1"/>
</dbReference>
<dbReference type="CDD" id="cd02644">
    <property type="entry name" value="R3H_jag"/>
    <property type="match status" value="1"/>
</dbReference>
<accession>A0A9D1NBJ8</accession>
<dbReference type="GO" id="GO:0071555">
    <property type="term" value="P:cell wall organization"/>
    <property type="evidence" value="ECO:0007669"/>
    <property type="project" value="UniProtKB-KW"/>
</dbReference>
<dbReference type="SUPFAM" id="SSF82708">
    <property type="entry name" value="R3H domain"/>
    <property type="match status" value="1"/>
</dbReference>
<dbReference type="SMART" id="SM01245">
    <property type="entry name" value="Jag_N"/>
    <property type="match status" value="1"/>
</dbReference>
<comment type="caution">
    <text evidence="6">Lacks conserved residue(s) required for the propagation of feature annotation.</text>
</comment>
<reference evidence="8" key="1">
    <citation type="submission" date="2020-10" db="EMBL/GenBank/DDBJ databases">
        <authorList>
            <person name="Gilroy R."/>
        </authorList>
    </citation>
    <scope>NUCLEOTIDE SEQUENCE</scope>
    <source>
        <strain evidence="8">23406</strain>
    </source>
</reference>
<dbReference type="InterPro" id="IPR036867">
    <property type="entry name" value="R3H_dom_sf"/>
</dbReference>
<dbReference type="InterPro" id="IPR038008">
    <property type="entry name" value="Jag_KH"/>
</dbReference>
<comment type="similarity">
    <text evidence="6">Belongs to the KhpB RNA-binding protein family.</text>
</comment>
<dbReference type="InterPro" id="IPR034079">
    <property type="entry name" value="R3H_KhpB"/>
</dbReference>
<dbReference type="AlphaFoldDB" id="A0A9D1NBJ8"/>
<dbReference type="Pfam" id="PF13083">
    <property type="entry name" value="KH_KhpA-B"/>
    <property type="match status" value="1"/>
</dbReference>
<comment type="subcellular location">
    <subcellularLocation>
        <location evidence="6">Cytoplasm</location>
    </subcellularLocation>
</comment>
<dbReference type="PROSITE" id="PS51061">
    <property type="entry name" value="R3H"/>
    <property type="match status" value="1"/>
</dbReference>
<comment type="caution">
    <text evidence="8">The sequence shown here is derived from an EMBL/GenBank/DDBJ whole genome shotgun (WGS) entry which is preliminary data.</text>
</comment>
<dbReference type="CDD" id="cd02414">
    <property type="entry name" value="KH-II_Jag"/>
    <property type="match status" value="1"/>
</dbReference>
<dbReference type="Pfam" id="PF01424">
    <property type="entry name" value="R3H"/>
    <property type="match status" value="1"/>
</dbReference>
<dbReference type="Gene3D" id="3.30.1370.50">
    <property type="entry name" value="R3H-like domain"/>
    <property type="match status" value="1"/>
</dbReference>
<dbReference type="Pfam" id="PF14804">
    <property type="entry name" value="Jag_N"/>
    <property type="match status" value="1"/>
</dbReference>
<dbReference type="GO" id="GO:0003723">
    <property type="term" value="F:RNA binding"/>
    <property type="evidence" value="ECO:0007669"/>
    <property type="project" value="UniProtKB-UniRule"/>
</dbReference>
<evidence type="ECO:0000313" key="9">
    <source>
        <dbReference type="Proteomes" id="UP000886891"/>
    </source>
</evidence>
<dbReference type="NCBIfam" id="NF041568">
    <property type="entry name" value="Jag_EloR"/>
    <property type="match status" value="1"/>
</dbReference>
<keyword evidence="3 6" id="KW-0133">Cell shape</keyword>
<evidence type="ECO:0000256" key="3">
    <source>
        <dbReference type="ARBA" id="ARBA00022960"/>
    </source>
</evidence>
<evidence type="ECO:0000256" key="4">
    <source>
        <dbReference type="ARBA" id="ARBA00023186"/>
    </source>
</evidence>
<dbReference type="InterPro" id="IPR001374">
    <property type="entry name" value="R3H_dom"/>
</dbReference>
<evidence type="ECO:0000256" key="1">
    <source>
        <dbReference type="ARBA" id="ARBA00022490"/>
    </source>
</evidence>
<sequence length="281" mass="30637">MEEIKRYEFKSSTVDDAVAKGLKELGLTREEVDCEIKSYGGIFSKAAVILTPKAKAEADEAEGETADVAEQTEAAEVAMQAEPASDGSEAPLEISAAAEASEAFVAELLAKMHIKCTARASGTGDEVLVSITGEDAGAAIGYRGEVLDAIQYFALLIANKGEKEFIHVTVDAENYRKKRKDTLTNLALRLARKTARTGRKTELEPMNPFERRVIHTALQSHPDVTTVSAGEGRFRHVVIVPKHEREDGGEAAVEMRYGTSSDFRRKGSVKTRSFGAKKRRF</sequence>
<comment type="function">
    <text evidence="6">A probable RNA chaperone. Forms a complex with KhpA which binds to cellular RNA and controls its expression. Plays a role in peptidoglycan (PG) homeostasis and cell length regulation.</text>
</comment>
<proteinExistence type="inferred from homology"/>
<reference evidence="8" key="2">
    <citation type="journal article" date="2021" name="PeerJ">
        <title>Extensive microbial diversity within the chicken gut microbiome revealed by metagenomics and culture.</title>
        <authorList>
            <person name="Gilroy R."/>
            <person name="Ravi A."/>
            <person name="Getino M."/>
            <person name="Pursley I."/>
            <person name="Horton D.L."/>
            <person name="Alikhan N.F."/>
            <person name="Baker D."/>
            <person name="Gharbi K."/>
            <person name="Hall N."/>
            <person name="Watson M."/>
            <person name="Adriaenssens E.M."/>
            <person name="Foster-Nyarko E."/>
            <person name="Jarju S."/>
            <person name="Secka A."/>
            <person name="Antonio M."/>
            <person name="Oren A."/>
            <person name="Chaudhuri R.R."/>
            <person name="La Ragione R."/>
            <person name="Hildebrand F."/>
            <person name="Pallen M.J."/>
        </authorList>
    </citation>
    <scope>NUCLEOTIDE SEQUENCE</scope>
    <source>
        <strain evidence="8">23406</strain>
    </source>
</reference>
<evidence type="ECO:0000256" key="5">
    <source>
        <dbReference type="ARBA" id="ARBA00023316"/>
    </source>
</evidence>
<dbReference type="EMBL" id="DVOH01000002">
    <property type="protein sequence ID" value="HIU99507.1"/>
    <property type="molecule type" value="Genomic_DNA"/>
</dbReference>
<dbReference type="GO" id="GO:0008360">
    <property type="term" value="P:regulation of cell shape"/>
    <property type="evidence" value="ECO:0007669"/>
    <property type="project" value="UniProtKB-KW"/>
</dbReference>
<dbReference type="InterPro" id="IPR039247">
    <property type="entry name" value="KhpB"/>
</dbReference>
<dbReference type="Gene3D" id="3.30.300.20">
    <property type="match status" value="1"/>
</dbReference>
<keyword evidence="1 6" id="KW-0963">Cytoplasm</keyword>
<feature type="domain" description="R3H" evidence="7">
    <location>
        <begin position="177"/>
        <end position="243"/>
    </location>
</feature>
<keyword evidence="2 6" id="KW-0694">RNA-binding</keyword>
<dbReference type="InterPro" id="IPR032782">
    <property type="entry name" value="KhpB_N"/>
</dbReference>
<name>A0A9D1NBJ8_9FIRM</name>
<keyword evidence="5 6" id="KW-0961">Cell wall biogenesis/degradation</keyword>
<dbReference type="PANTHER" id="PTHR35800:SF1">
    <property type="entry name" value="RNA-BINDING PROTEIN KHPB"/>
    <property type="match status" value="1"/>
</dbReference>
<protein>
    <recommendedName>
        <fullName evidence="6">RNA-binding protein KhpB</fullName>
    </recommendedName>
    <alternativeName>
        <fullName evidence="6">RNA-binding protein EloR</fullName>
    </alternativeName>
</protein>
<dbReference type="PANTHER" id="PTHR35800">
    <property type="entry name" value="PROTEIN JAG"/>
    <property type="match status" value="1"/>
</dbReference>
<evidence type="ECO:0000256" key="2">
    <source>
        <dbReference type="ARBA" id="ARBA00022884"/>
    </source>
</evidence>
<dbReference type="Proteomes" id="UP000886891">
    <property type="component" value="Unassembled WGS sequence"/>
</dbReference>
<gene>
    <name evidence="6" type="primary">khpB</name>
    <name evidence="6" type="synonym">eloR</name>
    <name evidence="8" type="ORF">IAB14_00140</name>
</gene>
<dbReference type="GO" id="GO:0005737">
    <property type="term" value="C:cytoplasm"/>
    <property type="evidence" value="ECO:0007669"/>
    <property type="project" value="UniProtKB-SubCell"/>
</dbReference>
<evidence type="ECO:0000256" key="6">
    <source>
        <dbReference type="HAMAP-Rule" id="MF_00867"/>
    </source>
</evidence>
<dbReference type="HAMAP" id="MF_00867">
    <property type="entry name" value="KhpB"/>
    <property type="match status" value="1"/>
</dbReference>
<organism evidence="8 9">
    <name type="scientific">Candidatus Stercoripulliclostridium merdipullorum</name>
    <dbReference type="NCBI Taxonomy" id="2840952"/>
    <lineage>
        <taxon>Bacteria</taxon>
        <taxon>Bacillati</taxon>
        <taxon>Bacillota</taxon>
        <taxon>Clostridia</taxon>
        <taxon>Eubacteriales</taxon>
        <taxon>Candidatus Stercoripulliclostridium</taxon>
    </lineage>
</organism>
<dbReference type="SMART" id="SM00393">
    <property type="entry name" value="R3H"/>
    <property type="match status" value="1"/>
</dbReference>
<evidence type="ECO:0000313" key="8">
    <source>
        <dbReference type="EMBL" id="HIU99507.1"/>
    </source>
</evidence>
<dbReference type="InterPro" id="IPR038247">
    <property type="entry name" value="Jag_N_dom_sf"/>
</dbReference>
<comment type="domain">
    <text evidence="6">Has an N-terminal Jag-N domain and 2 RNA-binding domains (KH and R3H).</text>
</comment>
<dbReference type="InterPro" id="IPR015946">
    <property type="entry name" value="KH_dom-like_a/b"/>
</dbReference>